<keyword evidence="4" id="KW-1133">Transmembrane helix</keyword>
<evidence type="ECO:0000256" key="3">
    <source>
        <dbReference type="SAM" id="MobiDB-lite"/>
    </source>
</evidence>
<reference evidence="6" key="1">
    <citation type="journal article" date="2020" name="Phytopathology">
        <title>Genome sequence and comparative analysis of Colletotrichum gloeosporioides isolated from Liriodendron leaves.</title>
        <authorList>
            <person name="Fu F.F."/>
            <person name="Hao Z."/>
            <person name="Wang P."/>
            <person name="Lu Y."/>
            <person name="Xue L.J."/>
            <person name="Wei G."/>
            <person name="Tian Y."/>
            <person name="Baishi H."/>
            <person name="Xu H."/>
            <person name="Shi J."/>
            <person name="Cheng T."/>
            <person name="Wang G."/>
            <person name="Yi Y."/>
            <person name="Chen J."/>
        </authorList>
    </citation>
    <scope>NUCLEOTIDE SEQUENCE</scope>
    <source>
        <strain evidence="6">Lc1</strain>
    </source>
</reference>
<dbReference type="GO" id="GO:0006351">
    <property type="term" value="P:DNA-templated transcription"/>
    <property type="evidence" value="ECO:0007669"/>
    <property type="project" value="InterPro"/>
</dbReference>
<feature type="transmembrane region" description="Helical" evidence="4">
    <location>
        <begin position="226"/>
        <end position="243"/>
    </location>
</feature>
<dbReference type="RefSeq" id="XP_045257482.1">
    <property type="nucleotide sequence ID" value="XM_045409538.1"/>
</dbReference>
<reference evidence="6" key="2">
    <citation type="submission" date="2020-03" db="EMBL/GenBank/DDBJ databases">
        <authorList>
            <person name="Fu F.-F."/>
            <person name="Chen J."/>
        </authorList>
    </citation>
    <scope>NUCLEOTIDE SEQUENCE</scope>
    <source>
        <strain evidence="6">Lc1</strain>
    </source>
</reference>
<proteinExistence type="predicted"/>
<keyword evidence="7" id="KW-1185">Reference proteome</keyword>
<keyword evidence="1" id="KW-0479">Metal-binding</keyword>
<evidence type="ECO:0000256" key="4">
    <source>
        <dbReference type="SAM" id="Phobius"/>
    </source>
</evidence>
<dbReference type="AlphaFoldDB" id="A0A8H4C6T6"/>
<evidence type="ECO:0000313" key="7">
    <source>
        <dbReference type="Proteomes" id="UP000613401"/>
    </source>
</evidence>
<dbReference type="GO" id="GO:0003677">
    <property type="term" value="F:DNA binding"/>
    <property type="evidence" value="ECO:0007669"/>
    <property type="project" value="InterPro"/>
</dbReference>
<dbReference type="Gene3D" id="4.10.240.10">
    <property type="entry name" value="Zn(2)-C6 fungal-type DNA-binding domain"/>
    <property type="match status" value="1"/>
</dbReference>
<dbReference type="PANTHER" id="PTHR46910">
    <property type="entry name" value="TRANSCRIPTION FACTOR PDR1"/>
    <property type="match status" value="1"/>
</dbReference>
<evidence type="ECO:0000256" key="1">
    <source>
        <dbReference type="ARBA" id="ARBA00022723"/>
    </source>
</evidence>
<dbReference type="CDD" id="cd12148">
    <property type="entry name" value="fungal_TF_MHR"/>
    <property type="match status" value="1"/>
</dbReference>
<evidence type="ECO:0000259" key="5">
    <source>
        <dbReference type="SMART" id="SM00906"/>
    </source>
</evidence>
<dbReference type="InterPro" id="IPR001138">
    <property type="entry name" value="Zn2Cys6_DnaBD"/>
</dbReference>
<dbReference type="GeneID" id="69016731"/>
<dbReference type="GO" id="GO:0008270">
    <property type="term" value="F:zinc ion binding"/>
    <property type="evidence" value="ECO:0007669"/>
    <property type="project" value="InterPro"/>
</dbReference>
<dbReference type="PANTHER" id="PTHR46910:SF5">
    <property type="entry name" value="ZN(II)2CYS6 TRANSCRIPTION FACTOR (EUROFUNG)"/>
    <property type="match status" value="1"/>
</dbReference>
<keyword evidence="4" id="KW-0812">Transmembrane</keyword>
<dbReference type="InterPro" id="IPR007219">
    <property type="entry name" value="XnlR_reg_dom"/>
</dbReference>
<evidence type="ECO:0000256" key="2">
    <source>
        <dbReference type="ARBA" id="ARBA00023242"/>
    </source>
</evidence>
<evidence type="ECO:0000313" key="6">
    <source>
        <dbReference type="EMBL" id="KAF3798322.1"/>
    </source>
</evidence>
<comment type="caution">
    <text evidence="6">The sequence shown here is derived from an EMBL/GenBank/DDBJ whole genome shotgun (WGS) entry which is preliminary data.</text>
</comment>
<dbReference type="Proteomes" id="UP000613401">
    <property type="component" value="Unassembled WGS sequence"/>
</dbReference>
<feature type="transmembrane region" description="Helical" evidence="4">
    <location>
        <begin position="512"/>
        <end position="532"/>
    </location>
</feature>
<keyword evidence="4" id="KW-0472">Membrane</keyword>
<name>A0A8H4C6T6_COLGL</name>
<dbReference type="Pfam" id="PF00172">
    <property type="entry name" value="Zn_clus"/>
    <property type="match status" value="1"/>
</dbReference>
<dbReference type="InterPro" id="IPR050987">
    <property type="entry name" value="AtrR-like"/>
</dbReference>
<gene>
    <name evidence="6" type="ORF">GCG54_00009598</name>
</gene>
<dbReference type="EMBL" id="WVTB01000097">
    <property type="protein sequence ID" value="KAF3798322.1"/>
    <property type="molecule type" value="Genomic_DNA"/>
</dbReference>
<dbReference type="SMART" id="SM00906">
    <property type="entry name" value="Fungal_trans"/>
    <property type="match status" value="1"/>
</dbReference>
<accession>A0A8H4C6T6</accession>
<protein>
    <recommendedName>
        <fullName evidence="5">Xylanolytic transcriptional activator regulatory domain-containing protein</fullName>
    </recommendedName>
</protein>
<sequence>MPHRPGLNTDSTFQTKCDREAPCSSCIASGLNCRISHRATERRQRVLISPRYDEAMESVDRSLREVSQAVQKLLEINERGSGPSPKDSPASYISSNPSNIAIMSEGYRGDSSFKAHVHKVTDALRDAASNLELTMGDPTFTTTTHMIDETADSEESSPPSEGISPSPFKIQYPELEGRSLPPIDQVLKLLRLAQVEKQRFFVDCSVVDEEEFTEFCQRVYFAVNDYSILSWIIVNIGLFYMFLNLKQSFHRHIGISDANIHEYSQQLKENIEAAMQSLRLCNDPSMEACQALALLYTFCNKSGRSALAWQMISAASRMCIDLGWHRLPKEGPRVSKERQVFWHIYIHDKGMAFTLGRSPSIHPCDVSTPKPTVPDDYVPGVPVNLYAGYVDYAIIVGDMHIQLFSASALQQPQQSRIETAQSFAVKILQTNKDIKEALHDNPPTNDIYKAPVMLFDMIMYSLITIAYRIVPCEEQKPNPLQCNIACIDAARKALTTMVEAFNDWGNANQTSWTMLLNIMFSMLPFAAFVVLAGNTIATSSTDDLALLAATVSALEPTSPSSPSAKKLYDVCKTFHQLASFAIARRTVLEGTPPEAPAIPTCVYDQQAVGEFPLPLGDLGLSAYDHIMAPQDWDTVMNGFDLGSGAGAMASFVEPYMPFDGRLS</sequence>
<dbReference type="GO" id="GO:0000981">
    <property type="term" value="F:DNA-binding transcription factor activity, RNA polymerase II-specific"/>
    <property type="evidence" value="ECO:0007669"/>
    <property type="project" value="InterPro"/>
</dbReference>
<feature type="domain" description="Xylanolytic transcriptional activator regulatory" evidence="5">
    <location>
        <begin position="308"/>
        <end position="377"/>
    </location>
</feature>
<dbReference type="Pfam" id="PF04082">
    <property type="entry name" value="Fungal_trans"/>
    <property type="match status" value="1"/>
</dbReference>
<organism evidence="6 7">
    <name type="scientific">Colletotrichum gloeosporioides</name>
    <name type="common">Anthracnose fungus</name>
    <name type="synonym">Glomerella cingulata</name>
    <dbReference type="NCBI Taxonomy" id="474922"/>
    <lineage>
        <taxon>Eukaryota</taxon>
        <taxon>Fungi</taxon>
        <taxon>Dikarya</taxon>
        <taxon>Ascomycota</taxon>
        <taxon>Pezizomycotina</taxon>
        <taxon>Sordariomycetes</taxon>
        <taxon>Hypocreomycetidae</taxon>
        <taxon>Glomerellales</taxon>
        <taxon>Glomerellaceae</taxon>
        <taxon>Colletotrichum</taxon>
        <taxon>Colletotrichum gloeosporioides species complex</taxon>
    </lineage>
</organism>
<keyword evidence="2" id="KW-0539">Nucleus</keyword>
<feature type="region of interest" description="Disordered" evidence="3">
    <location>
        <begin position="76"/>
        <end position="95"/>
    </location>
</feature>
<dbReference type="InterPro" id="IPR036864">
    <property type="entry name" value="Zn2-C6_fun-type_DNA-bd_sf"/>
</dbReference>